<name>A0A166JFX1_9BASI</name>
<evidence type="ECO:0000313" key="2">
    <source>
        <dbReference type="Proteomes" id="UP000076842"/>
    </source>
</evidence>
<dbReference type="AlphaFoldDB" id="A0A166JFX1"/>
<dbReference type="InParanoid" id="A0A166JFX1"/>
<organism evidence="1 2">
    <name type="scientific">Calocera cornea HHB12733</name>
    <dbReference type="NCBI Taxonomy" id="1353952"/>
    <lineage>
        <taxon>Eukaryota</taxon>
        <taxon>Fungi</taxon>
        <taxon>Dikarya</taxon>
        <taxon>Basidiomycota</taxon>
        <taxon>Agaricomycotina</taxon>
        <taxon>Dacrymycetes</taxon>
        <taxon>Dacrymycetales</taxon>
        <taxon>Dacrymycetaceae</taxon>
        <taxon>Calocera</taxon>
    </lineage>
</organism>
<dbReference type="Proteomes" id="UP000076842">
    <property type="component" value="Unassembled WGS sequence"/>
</dbReference>
<dbReference type="EMBL" id="KV424410">
    <property type="protein sequence ID" value="KZT44682.1"/>
    <property type="molecule type" value="Genomic_DNA"/>
</dbReference>
<proteinExistence type="predicted"/>
<keyword evidence="2" id="KW-1185">Reference proteome</keyword>
<reference evidence="1 2" key="1">
    <citation type="journal article" date="2016" name="Mol. Biol. Evol.">
        <title>Comparative Genomics of Early-Diverging Mushroom-Forming Fungi Provides Insights into the Origins of Lignocellulose Decay Capabilities.</title>
        <authorList>
            <person name="Nagy L.G."/>
            <person name="Riley R."/>
            <person name="Tritt A."/>
            <person name="Adam C."/>
            <person name="Daum C."/>
            <person name="Floudas D."/>
            <person name="Sun H."/>
            <person name="Yadav J.S."/>
            <person name="Pangilinan J."/>
            <person name="Larsson K.H."/>
            <person name="Matsuura K."/>
            <person name="Barry K."/>
            <person name="Labutti K."/>
            <person name="Kuo R."/>
            <person name="Ohm R.A."/>
            <person name="Bhattacharya S.S."/>
            <person name="Shirouzu T."/>
            <person name="Yoshinaga Y."/>
            <person name="Martin F.M."/>
            <person name="Grigoriev I.V."/>
            <person name="Hibbett D.S."/>
        </authorList>
    </citation>
    <scope>NUCLEOTIDE SEQUENCE [LARGE SCALE GENOMIC DNA]</scope>
    <source>
        <strain evidence="1 2">HHB12733</strain>
    </source>
</reference>
<evidence type="ECO:0000313" key="1">
    <source>
        <dbReference type="EMBL" id="KZT44682.1"/>
    </source>
</evidence>
<sequence>MTASLRLLGVLGYLFTTDDDKRQALVPPGVEDDYLKKPATSSWRTRRRTAIPTLSANYPVYP</sequence>
<protein>
    <submittedName>
        <fullName evidence="1">Uncharacterized protein</fullName>
    </submittedName>
</protein>
<gene>
    <name evidence="1" type="ORF">CALCODRAFT_489171</name>
</gene>
<accession>A0A166JFX1</accession>